<evidence type="ECO:0000313" key="3">
    <source>
        <dbReference type="Proteomes" id="UP000766486"/>
    </source>
</evidence>
<dbReference type="PANTHER" id="PTHR36183">
    <property type="entry name" value="BETA-GLUCURONIDASE"/>
    <property type="match status" value="1"/>
</dbReference>
<dbReference type="Gene3D" id="3.20.20.80">
    <property type="entry name" value="Glycosidases"/>
    <property type="match status" value="1"/>
</dbReference>
<dbReference type="Proteomes" id="UP000766486">
    <property type="component" value="Unassembled WGS sequence"/>
</dbReference>
<proteinExistence type="predicted"/>
<dbReference type="PANTHER" id="PTHR36183:SF2">
    <property type="entry name" value="BETA-GLUCURONIDASE C-TERMINAL DOMAIN-CONTAINING PROTEIN"/>
    <property type="match status" value="1"/>
</dbReference>
<dbReference type="InterPro" id="IPR017853">
    <property type="entry name" value="GH"/>
</dbReference>
<dbReference type="InterPro" id="IPR052974">
    <property type="entry name" value="GH79_Enzymes"/>
</dbReference>
<evidence type="ECO:0000256" key="1">
    <source>
        <dbReference type="SAM" id="SignalP"/>
    </source>
</evidence>
<keyword evidence="3" id="KW-1185">Reference proteome</keyword>
<comment type="caution">
    <text evidence="2">The sequence shown here is derived from an EMBL/GenBank/DDBJ whole genome shotgun (WGS) entry which is preliminary data.</text>
</comment>
<feature type="signal peptide" evidence="1">
    <location>
        <begin position="1"/>
        <end position="19"/>
    </location>
</feature>
<sequence length="397" mass="44663">MQISAILFAYLLGQTVTEARLTVIDVPLSLPKRALLKDVVGYSIEPTWLDDYLQTQLATVLLENISNVTGKPPPIRIGGNTADQTYLRPDQNVTSVAIPAKWGAKFFNITAGWYHTWSNYFPTGTDLVYTLNFGNNQSLWANAVAQAEAAHVAFGPSLKFFELGNEIDHYAGKRWRPYSYNVSQYIPQWRNLSKQIIESPWYQQAEPPPKFQAAVFADPPWVPDQQSGIDDMDIINVTRAGLVDPSMIDNYAIHIYPQSTCDTRRWYRMRLDLLLNHHVVWQNVSQFIPQVAAAEAAGSRLINGETNSISCSGHSGISDTYGAALWAVDYILLQASIGIEKVYFHLGAQSEYSFFTPLSYEYKNESLEAGIRAPYYAHYFLGHIVSVVMGYLVELEI</sequence>
<accession>A0ABY6UX03</accession>
<feature type="chain" id="PRO_5045661852" description="Beta-glucuronidase C-terminal domain-containing protein" evidence="1">
    <location>
        <begin position="20"/>
        <end position="397"/>
    </location>
</feature>
<evidence type="ECO:0008006" key="4">
    <source>
        <dbReference type="Google" id="ProtNLM"/>
    </source>
</evidence>
<keyword evidence="1" id="KW-0732">Signal</keyword>
<dbReference type="EMBL" id="CABFNS010000893">
    <property type="protein sequence ID" value="VUC34739.1"/>
    <property type="molecule type" value="Genomic_DNA"/>
</dbReference>
<gene>
    <name evidence="2" type="ORF">CLO192961_LOCUS391419</name>
</gene>
<evidence type="ECO:0000313" key="2">
    <source>
        <dbReference type="EMBL" id="VUC34739.1"/>
    </source>
</evidence>
<name>A0ABY6UX03_BIOOC</name>
<organism evidence="2 3">
    <name type="scientific">Bionectria ochroleuca</name>
    <name type="common">Gliocladium roseum</name>
    <dbReference type="NCBI Taxonomy" id="29856"/>
    <lineage>
        <taxon>Eukaryota</taxon>
        <taxon>Fungi</taxon>
        <taxon>Dikarya</taxon>
        <taxon>Ascomycota</taxon>
        <taxon>Pezizomycotina</taxon>
        <taxon>Sordariomycetes</taxon>
        <taxon>Hypocreomycetidae</taxon>
        <taxon>Hypocreales</taxon>
        <taxon>Bionectriaceae</taxon>
        <taxon>Clonostachys</taxon>
    </lineage>
</organism>
<dbReference type="SUPFAM" id="SSF51445">
    <property type="entry name" value="(Trans)glycosidases"/>
    <property type="match status" value="1"/>
</dbReference>
<reference evidence="2 3" key="1">
    <citation type="submission" date="2019-06" db="EMBL/GenBank/DDBJ databases">
        <authorList>
            <person name="Broberg M."/>
        </authorList>
    </citation>
    <scope>NUCLEOTIDE SEQUENCE [LARGE SCALE GENOMIC DNA]</scope>
</reference>
<protein>
    <recommendedName>
        <fullName evidence="4">Beta-glucuronidase C-terminal domain-containing protein</fullName>
    </recommendedName>
</protein>